<evidence type="ECO:0000313" key="2">
    <source>
        <dbReference type="EMBL" id="KAE7998356.1"/>
    </source>
</evidence>
<proteinExistence type="predicted"/>
<feature type="compositionally biased region" description="Low complexity" evidence="1">
    <location>
        <begin position="76"/>
        <end position="85"/>
    </location>
</feature>
<evidence type="ECO:0000313" key="3">
    <source>
        <dbReference type="Proteomes" id="UP000327013"/>
    </source>
</evidence>
<name>A0A5N6QGB4_9ROSI</name>
<feature type="region of interest" description="Disordered" evidence="1">
    <location>
        <begin position="57"/>
        <end position="93"/>
    </location>
</feature>
<evidence type="ECO:0000256" key="1">
    <source>
        <dbReference type="SAM" id="MobiDB-lite"/>
    </source>
</evidence>
<gene>
    <name evidence="2" type="ORF">FH972_002909</name>
</gene>
<protein>
    <submittedName>
        <fullName evidence="2">Uncharacterized protein</fullName>
    </submittedName>
</protein>
<organism evidence="2 3">
    <name type="scientific">Carpinus fangiana</name>
    <dbReference type="NCBI Taxonomy" id="176857"/>
    <lineage>
        <taxon>Eukaryota</taxon>
        <taxon>Viridiplantae</taxon>
        <taxon>Streptophyta</taxon>
        <taxon>Embryophyta</taxon>
        <taxon>Tracheophyta</taxon>
        <taxon>Spermatophyta</taxon>
        <taxon>Magnoliopsida</taxon>
        <taxon>eudicotyledons</taxon>
        <taxon>Gunneridae</taxon>
        <taxon>Pentapetalae</taxon>
        <taxon>rosids</taxon>
        <taxon>fabids</taxon>
        <taxon>Fagales</taxon>
        <taxon>Betulaceae</taxon>
        <taxon>Carpinus</taxon>
    </lineage>
</organism>
<sequence length="119" mass="12410">MCETRKKEEANLTFEKNDHAWWPATPMGGRPPTSCAGGGVATTEDLIVALWGGAPPLEPSGGGHGHLGISPRVVLATPGPATPKGARPPRAPPRVVAPPPFCVWLATHCGGRPPTCYIF</sequence>
<dbReference type="AlphaFoldDB" id="A0A5N6QGB4"/>
<reference evidence="2 3" key="1">
    <citation type="submission" date="2019-06" db="EMBL/GenBank/DDBJ databases">
        <title>A chromosomal-level reference genome of Carpinus fangiana (Coryloideae, Betulaceae).</title>
        <authorList>
            <person name="Yang X."/>
            <person name="Wang Z."/>
            <person name="Zhang L."/>
            <person name="Hao G."/>
            <person name="Liu J."/>
            <person name="Yang Y."/>
        </authorList>
    </citation>
    <scope>NUCLEOTIDE SEQUENCE [LARGE SCALE GENOMIC DNA]</scope>
    <source>
        <strain evidence="2">Cfa_2016G</strain>
        <tissue evidence="2">Leaf</tissue>
    </source>
</reference>
<dbReference type="EMBL" id="CM017321">
    <property type="protein sequence ID" value="KAE7998356.1"/>
    <property type="molecule type" value="Genomic_DNA"/>
</dbReference>
<accession>A0A5N6QGB4</accession>
<dbReference type="Proteomes" id="UP000327013">
    <property type="component" value="Chromosome 1"/>
</dbReference>
<keyword evidence="3" id="KW-1185">Reference proteome</keyword>